<dbReference type="PANTHER" id="PTHR33608:SF6">
    <property type="entry name" value="BLL2464 PROTEIN"/>
    <property type="match status" value="1"/>
</dbReference>
<dbReference type="STRING" id="1230458.C484_08578"/>
<reference evidence="3 4" key="1">
    <citation type="journal article" date="2014" name="PLoS Genet.">
        <title>Phylogenetically driven sequencing of extremely halophilic archaea reveals strategies for static and dynamic osmo-response.</title>
        <authorList>
            <person name="Becker E.A."/>
            <person name="Seitzer P.M."/>
            <person name="Tritt A."/>
            <person name="Larsen D."/>
            <person name="Krusor M."/>
            <person name="Yao A.I."/>
            <person name="Wu D."/>
            <person name="Madern D."/>
            <person name="Eisen J.A."/>
            <person name="Darling A.E."/>
            <person name="Facciotti M.T."/>
        </authorList>
    </citation>
    <scope>NUCLEOTIDE SEQUENCE [LARGE SCALE GENOMIC DNA]</scope>
    <source>
        <strain evidence="3 4">DSM 12281</strain>
    </source>
</reference>
<name>M0A1P0_9EURY</name>
<dbReference type="InterPro" id="IPR002881">
    <property type="entry name" value="DUF58"/>
</dbReference>
<dbReference type="PANTHER" id="PTHR33608">
    <property type="entry name" value="BLL2464 PROTEIN"/>
    <property type="match status" value="1"/>
</dbReference>
<dbReference type="Pfam" id="PF01882">
    <property type="entry name" value="DUF58"/>
    <property type="match status" value="1"/>
</dbReference>
<evidence type="ECO:0000313" key="3">
    <source>
        <dbReference type="EMBL" id="ELY92670.1"/>
    </source>
</evidence>
<dbReference type="PATRIC" id="fig|1230458.4.peg.1710"/>
<dbReference type="Proteomes" id="UP000011648">
    <property type="component" value="Unassembled WGS sequence"/>
</dbReference>
<accession>M0A1P0</accession>
<dbReference type="InterPro" id="IPR013783">
    <property type="entry name" value="Ig-like_fold"/>
</dbReference>
<evidence type="ECO:0000256" key="1">
    <source>
        <dbReference type="SAM" id="MobiDB-lite"/>
    </source>
</evidence>
<dbReference type="OrthoDB" id="168536at2157"/>
<keyword evidence="4" id="KW-1185">Reference proteome</keyword>
<comment type="caution">
    <text evidence="3">The sequence shown here is derived from an EMBL/GenBank/DDBJ whole genome shotgun (WGS) entry which is preliminary data.</text>
</comment>
<feature type="region of interest" description="Disordered" evidence="1">
    <location>
        <begin position="305"/>
        <end position="326"/>
    </location>
</feature>
<gene>
    <name evidence="3" type="ORF">C484_08578</name>
</gene>
<dbReference type="AlphaFoldDB" id="M0A1P0"/>
<organism evidence="3 4">
    <name type="scientific">Natrialba taiwanensis DSM 12281</name>
    <dbReference type="NCBI Taxonomy" id="1230458"/>
    <lineage>
        <taxon>Archaea</taxon>
        <taxon>Methanobacteriati</taxon>
        <taxon>Methanobacteriota</taxon>
        <taxon>Stenosarchaea group</taxon>
        <taxon>Halobacteria</taxon>
        <taxon>Halobacteriales</taxon>
        <taxon>Natrialbaceae</taxon>
        <taxon>Natrialba</taxon>
    </lineage>
</organism>
<protein>
    <recommendedName>
        <fullName evidence="2">DUF58 domain-containing protein</fullName>
    </recommendedName>
</protein>
<proteinExistence type="predicted"/>
<feature type="domain" description="DUF58" evidence="2">
    <location>
        <begin position="195"/>
        <end position="367"/>
    </location>
</feature>
<dbReference type="RefSeq" id="WP_006825490.1">
    <property type="nucleotide sequence ID" value="NZ_AOIL01000028.1"/>
</dbReference>
<sequence>MTARRTTRWNSALIAALLTSGIGALVADPTLLLLSIPPVVFAVYSHVPASPATTLELERSCTEPAPSHGQAVEVTVTLKNAGDRTLPNVCLVDGVPPMLSVTDGSARHAAALGPGDKTTFSYTVTAKHGTHRFRPAAVVLEDISGSVAVETNVETETELACRSPVRTATLEQIAHRYAGSTITVDNGHGTVFSTVRSYQPGDPQRTIDWNRYARDRELTTISFRDERSRATLLCLDAREVCYRSDSSDEPHAVFYACTVARELLDTIATANGPVGLAVFGTKQRYITPNTGAHHVETIRQTLNDPKLLPLEPPNRTRPGDTDELPIRPLRTRFGEASILLISPLLDDSPLETARTLRTDGQPVTVISPAVTATRSLGTAVAGLRRDNRLGALRRSNVTVIDWDPETALETAIRAGANR</sequence>
<evidence type="ECO:0000313" key="4">
    <source>
        <dbReference type="Proteomes" id="UP000011648"/>
    </source>
</evidence>
<dbReference type="EMBL" id="AOIL01000028">
    <property type="protein sequence ID" value="ELY92670.1"/>
    <property type="molecule type" value="Genomic_DNA"/>
</dbReference>
<evidence type="ECO:0000259" key="2">
    <source>
        <dbReference type="Pfam" id="PF01882"/>
    </source>
</evidence>
<dbReference type="Gene3D" id="2.60.40.10">
    <property type="entry name" value="Immunoglobulins"/>
    <property type="match status" value="1"/>
</dbReference>